<comment type="caution">
    <text evidence="2">The sequence shown here is derived from an EMBL/GenBank/DDBJ whole genome shotgun (WGS) entry which is preliminary data.</text>
</comment>
<keyword evidence="1" id="KW-0812">Transmembrane</keyword>
<feature type="transmembrane region" description="Helical" evidence="1">
    <location>
        <begin position="6"/>
        <end position="26"/>
    </location>
</feature>
<evidence type="ECO:0000256" key="1">
    <source>
        <dbReference type="SAM" id="Phobius"/>
    </source>
</evidence>
<evidence type="ECO:0008006" key="4">
    <source>
        <dbReference type="Google" id="ProtNLM"/>
    </source>
</evidence>
<keyword evidence="1" id="KW-0472">Membrane</keyword>
<accession>A0A1V9FPC6</accession>
<feature type="transmembrane region" description="Helical" evidence="1">
    <location>
        <begin position="136"/>
        <end position="157"/>
    </location>
</feature>
<evidence type="ECO:0000313" key="3">
    <source>
        <dbReference type="Proteomes" id="UP000192796"/>
    </source>
</evidence>
<dbReference type="Proteomes" id="UP000192796">
    <property type="component" value="Unassembled WGS sequence"/>
</dbReference>
<keyword evidence="1" id="KW-1133">Transmembrane helix</keyword>
<feature type="transmembrane region" description="Helical" evidence="1">
    <location>
        <begin position="65"/>
        <end position="85"/>
    </location>
</feature>
<dbReference type="InterPro" id="IPR004676">
    <property type="entry name" value="Cd-R_transporter"/>
</dbReference>
<keyword evidence="3" id="KW-1185">Reference proteome</keyword>
<dbReference type="AlphaFoldDB" id="A0A1V9FPC6"/>
<name>A0A1V9FPC6_9BACT</name>
<dbReference type="RefSeq" id="WP_081153545.1">
    <property type="nucleotide sequence ID" value="NZ_LVYD01000065.1"/>
</dbReference>
<feature type="transmembrane region" description="Helical" evidence="1">
    <location>
        <begin position="106"/>
        <end position="130"/>
    </location>
</feature>
<dbReference type="STRING" id="1703345.A3860_34570"/>
<feature type="transmembrane region" description="Helical" evidence="1">
    <location>
        <begin position="38"/>
        <end position="59"/>
    </location>
</feature>
<gene>
    <name evidence="2" type="ORF">A3860_34570</name>
</gene>
<evidence type="ECO:0000313" key="2">
    <source>
        <dbReference type="EMBL" id="OQP60203.1"/>
    </source>
</evidence>
<dbReference type="OrthoDB" id="7995400at2"/>
<dbReference type="Pfam" id="PF03596">
    <property type="entry name" value="Cad"/>
    <property type="match status" value="1"/>
</dbReference>
<sequence length="196" mass="21958">MELIITSIIAFASTNIDDIFILMLFFANKEYKPKQVVLGQYIGIIALIAISFIGSLISLFIDQKYIGLLGLLPVYFGIRGIIRLIQYKKENEQEAKVSTTRSNKTLSVAAVTFANGSDNIGIYIPLFATLLIHQKIIMVAIFLVMIAVWCLAARYLSKHWAIANTIDKYGHIITPIVLILLGVYILYESQSLGLLW</sequence>
<proteinExistence type="predicted"/>
<protein>
    <recommendedName>
        <fullName evidence="4">Cadmium transporter</fullName>
    </recommendedName>
</protein>
<organism evidence="2 3">
    <name type="scientific">Niastella vici</name>
    <dbReference type="NCBI Taxonomy" id="1703345"/>
    <lineage>
        <taxon>Bacteria</taxon>
        <taxon>Pseudomonadati</taxon>
        <taxon>Bacteroidota</taxon>
        <taxon>Chitinophagia</taxon>
        <taxon>Chitinophagales</taxon>
        <taxon>Chitinophagaceae</taxon>
        <taxon>Niastella</taxon>
    </lineage>
</organism>
<dbReference type="EMBL" id="LVYD01000065">
    <property type="protein sequence ID" value="OQP60203.1"/>
    <property type="molecule type" value="Genomic_DNA"/>
</dbReference>
<reference evidence="2 3" key="1">
    <citation type="submission" date="2016-03" db="EMBL/GenBank/DDBJ databases">
        <title>Niastella vici sp. nov., isolated from farmland soil.</title>
        <authorList>
            <person name="Chen L."/>
            <person name="Wang D."/>
            <person name="Yang S."/>
            <person name="Wang G."/>
        </authorList>
    </citation>
    <scope>NUCLEOTIDE SEQUENCE [LARGE SCALE GENOMIC DNA]</scope>
    <source>
        <strain evidence="2 3">DJ57</strain>
    </source>
</reference>
<feature type="transmembrane region" description="Helical" evidence="1">
    <location>
        <begin position="169"/>
        <end position="187"/>
    </location>
</feature>